<dbReference type="EnsemblMetazoa" id="AFUN009020-RA">
    <property type="protein sequence ID" value="AFUN009020-PA"/>
    <property type="gene ID" value="AFUN009020"/>
</dbReference>
<feature type="compositionally biased region" description="Basic and acidic residues" evidence="2">
    <location>
        <begin position="69"/>
        <end position="80"/>
    </location>
</feature>
<evidence type="ECO:0000256" key="1">
    <source>
        <dbReference type="PROSITE-ProRule" id="PRU00266"/>
    </source>
</evidence>
<evidence type="ECO:0000313" key="4">
    <source>
        <dbReference type="EnsemblMetazoa" id="AFUN009020-PA"/>
    </source>
</evidence>
<dbReference type="VEuPathDB" id="VectorBase:AFUN2_013168"/>
<proteinExistence type="predicted"/>
<evidence type="ECO:0000259" key="3">
    <source>
        <dbReference type="PROSITE" id="PS50137"/>
    </source>
</evidence>
<dbReference type="AlphaFoldDB" id="A0A182RRX4"/>
<feature type="domain" description="DRBM" evidence="3">
    <location>
        <begin position="260"/>
        <end position="310"/>
    </location>
</feature>
<dbReference type="GO" id="GO:0003723">
    <property type="term" value="F:RNA binding"/>
    <property type="evidence" value="ECO:0007669"/>
    <property type="project" value="UniProtKB-UniRule"/>
</dbReference>
<keyword evidence="1" id="KW-0694">RNA-binding</keyword>
<dbReference type="VEuPathDB" id="VectorBase:AFUN009020"/>
<feature type="region of interest" description="Disordered" evidence="2">
    <location>
        <begin position="69"/>
        <end position="89"/>
    </location>
</feature>
<sequence length="331" mass="37801">MDSNQECENFSDTLGRDYFDFYEYTDRLFYEYKHREPSIDSCSDKSSIGSTVESGSNYLVEDARKSYLDTSKQPREIQRKKNDKRGKARRMQQFRKWLLPKNAISTLNELRAPTIPDMAVYPCGPKMKAEVVVDNVKYEAIERNKNLAKATASERALRGLVVEQVAKQNEHTTLESLPIERVAPFAIHKLFTEWEVPGFNAGRAQEMANMKQFKPEAAATVDRRINMKMPKVTKTVSDLPPNAAEYNPGMLFSYMRPQVTYENLGLSGDPTKMEYIAGIRTDGYYFFGSGRSRKLARKAAAMEALSKLFGIVYKGSGERSTPENYYKLDML</sequence>
<accession>A0A182RRX4</accession>
<organism evidence="4">
    <name type="scientific">Anopheles funestus</name>
    <name type="common">African malaria mosquito</name>
    <dbReference type="NCBI Taxonomy" id="62324"/>
    <lineage>
        <taxon>Eukaryota</taxon>
        <taxon>Metazoa</taxon>
        <taxon>Ecdysozoa</taxon>
        <taxon>Arthropoda</taxon>
        <taxon>Hexapoda</taxon>
        <taxon>Insecta</taxon>
        <taxon>Pterygota</taxon>
        <taxon>Neoptera</taxon>
        <taxon>Endopterygota</taxon>
        <taxon>Diptera</taxon>
        <taxon>Nematocera</taxon>
        <taxon>Culicoidea</taxon>
        <taxon>Culicidae</taxon>
        <taxon>Anophelinae</taxon>
        <taxon>Anopheles</taxon>
    </lineage>
</organism>
<dbReference type="Gene3D" id="3.30.160.20">
    <property type="match status" value="2"/>
</dbReference>
<dbReference type="SUPFAM" id="SSF54768">
    <property type="entry name" value="dsRNA-binding domain-like"/>
    <property type="match status" value="2"/>
</dbReference>
<protein>
    <submittedName>
        <fullName evidence="4">DRBM domain-containing protein</fullName>
    </submittedName>
</protein>
<dbReference type="Pfam" id="PF00035">
    <property type="entry name" value="dsrm"/>
    <property type="match status" value="1"/>
</dbReference>
<dbReference type="InterPro" id="IPR014720">
    <property type="entry name" value="dsRBD_dom"/>
</dbReference>
<name>A0A182RRX4_ANOFN</name>
<dbReference type="PROSITE" id="PS50137">
    <property type="entry name" value="DS_RBD"/>
    <property type="match status" value="1"/>
</dbReference>
<dbReference type="STRING" id="62324.A0A182RRX4"/>
<reference evidence="4" key="1">
    <citation type="submission" date="2020-05" db="UniProtKB">
        <authorList>
            <consortium name="EnsemblMetazoa"/>
        </authorList>
    </citation>
    <scope>IDENTIFICATION</scope>
    <source>
        <strain evidence="4">FUMOZ</strain>
    </source>
</reference>
<dbReference type="SMART" id="SM00358">
    <property type="entry name" value="DSRM"/>
    <property type="match status" value="2"/>
</dbReference>
<dbReference type="GO" id="GO:0010468">
    <property type="term" value="P:regulation of gene expression"/>
    <property type="evidence" value="ECO:0007669"/>
    <property type="project" value="UniProtKB-ARBA"/>
</dbReference>
<evidence type="ECO:0000256" key="2">
    <source>
        <dbReference type="SAM" id="MobiDB-lite"/>
    </source>
</evidence>